<organism evidence="2">
    <name type="scientific">Bartheletia paradoxa</name>
    <dbReference type="NCBI Taxonomy" id="669517"/>
    <lineage>
        <taxon>Eukaryota</taxon>
        <taxon>Fungi</taxon>
        <taxon>Dikarya</taxon>
        <taxon>Basidiomycota</taxon>
        <taxon>Agaricomycotina</taxon>
        <taxon>Bartheletiomycetes</taxon>
        <taxon>Bartheletiales</taxon>
        <taxon>Bartheletiaceae</taxon>
        <taxon>Bartheletia</taxon>
    </lineage>
</organism>
<reference evidence="2" key="1">
    <citation type="submission" date="2016-10" db="EMBL/GenBank/DDBJ databases">
        <title>Phylogenomic data for the living fossil Bartheletia paradoxa suggests that the early evolutionary history of major basidiomycete lineages might not be bifurcate.</title>
        <authorList>
            <person name="Mishra B."/>
            <person name="Choi Y.-J."/>
            <person name="Bauer R."/>
            <person name="Thines M."/>
        </authorList>
    </citation>
    <scope>NUCLEOTIDE SEQUENCE</scope>
</reference>
<accession>A0A2D0XI03</accession>
<evidence type="ECO:0000256" key="1">
    <source>
        <dbReference type="ARBA" id="ARBA00010105"/>
    </source>
</evidence>
<dbReference type="PANTHER" id="PTHR11215:SF1">
    <property type="entry name" value="MYG1 EXONUCLEASE"/>
    <property type="match status" value="1"/>
</dbReference>
<evidence type="ECO:0008006" key="3">
    <source>
        <dbReference type="Google" id="ProtNLM"/>
    </source>
</evidence>
<sequence>MSTTAIESPSKRVKVGHKTIGTHDGTFHCDEALAVFMLRKTSTYAGATVVRTRDLALLDQQDIVVDVGAIYDSGLHRYDHHQRGFTEVFGHGFNTKLSSAGLVYKHFGKEIVASHLGYIDSDPRIEQVWLKLYEDFVEAIDGVDNGVTQYPTDVAPLYRNRTDLSSRVGWLNPVWNQPTSSTILNAQFEKASALAGGEFISRLDYIGNAWLPARKLVENAVNERFKYDKSGGIIVFHDFAPWKEHLFNIESSLSIPTSEQPIYVLYPDEKAQWRIQAVPVSSESFQSRKALPEAWRGVRDDELSTKTGIPGCIFVHAAGFIGGNRTLEGALGMARGGLKI</sequence>
<dbReference type="AlphaFoldDB" id="A0A2D0XI03"/>
<dbReference type="GO" id="GO:0005737">
    <property type="term" value="C:cytoplasm"/>
    <property type="evidence" value="ECO:0007669"/>
    <property type="project" value="TreeGrafter"/>
</dbReference>
<dbReference type="EMBL" id="KY000310">
    <property type="protein sequence ID" value="ASF90252.1"/>
    <property type="molecule type" value="Genomic_DNA"/>
</dbReference>
<name>A0A2D0XI03_9BASI</name>
<comment type="similarity">
    <text evidence="1">Belongs to the MYG1 family.</text>
</comment>
<dbReference type="Pfam" id="PF03690">
    <property type="entry name" value="MYG1_exonuc"/>
    <property type="match status" value="1"/>
</dbReference>
<gene>
    <name evidence="2" type="ORF">SPAR05040</name>
</gene>
<proteinExistence type="inferred from homology"/>
<dbReference type="GO" id="GO:0005634">
    <property type="term" value="C:nucleus"/>
    <property type="evidence" value="ECO:0007669"/>
    <property type="project" value="TreeGrafter"/>
</dbReference>
<protein>
    <recommendedName>
        <fullName evidence="3">Metal-dependent protein hydrolase</fullName>
    </recommendedName>
</protein>
<dbReference type="InterPro" id="IPR003226">
    <property type="entry name" value="MYG1_exonuclease"/>
</dbReference>
<evidence type="ECO:0000313" key="2">
    <source>
        <dbReference type="EMBL" id="ASF90252.1"/>
    </source>
</evidence>
<dbReference type="PANTHER" id="PTHR11215">
    <property type="entry name" value="METAL DEPENDENT HYDROLASE - RELATED"/>
    <property type="match status" value="1"/>
</dbReference>